<reference evidence="2" key="1">
    <citation type="journal article" date="2019" name="Curr. Biol.">
        <title>Genome Sequence of Striga asiatica Provides Insight into the Evolution of Plant Parasitism.</title>
        <authorList>
            <person name="Yoshida S."/>
            <person name="Kim S."/>
            <person name="Wafula E.K."/>
            <person name="Tanskanen J."/>
            <person name="Kim Y.M."/>
            <person name="Honaas L."/>
            <person name="Yang Z."/>
            <person name="Spallek T."/>
            <person name="Conn C.E."/>
            <person name="Ichihashi Y."/>
            <person name="Cheong K."/>
            <person name="Cui S."/>
            <person name="Der J.P."/>
            <person name="Gundlach H."/>
            <person name="Jiao Y."/>
            <person name="Hori C."/>
            <person name="Ishida J.K."/>
            <person name="Kasahara H."/>
            <person name="Kiba T."/>
            <person name="Kim M.S."/>
            <person name="Koo N."/>
            <person name="Laohavisit A."/>
            <person name="Lee Y.H."/>
            <person name="Lumba S."/>
            <person name="McCourt P."/>
            <person name="Mortimer J.C."/>
            <person name="Mutuku J.M."/>
            <person name="Nomura T."/>
            <person name="Sasaki-Sekimoto Y."/>
            <person name="Seto Y."/>
            <person name="Wang Y."/>
            <person name="Wakatake T."/>
            <person name="Sakakibara H."/>
            <person name="Demura T."/>
            <person name="Yamaguchi S."/>
            <person name="Yoneyama K."/>
            <person name="Manabe R.I."/>
            <person name="Nelson D.C."/>
            <person name="Schulman A.H."/>
            <person name="Timko M.P."/>
            <person name="dePamphilis C.W."/>
            <person name="Choi D."/>
            <person name="Shirasu K."/>
        </authorList>
    </citation>
    <scope>NUCLEOTIDE SEQUENCE [LARGE SCALE GENOMIC DNA]</scope>
    <source>
        <strain evidence="2">cv. UVA1</strain>
    </source>
</reference>
<dbReference type="Proteomes" id="UP000325081">
    <property type="component" value="Unassembled WGS sequence"/>
</dbReference>
<dbReference type="AlphaFoldDB" id="A0A5A7QCD4"/>
<dbReference type="EMBL" id="BKCP01006404">
    <property type="protein sequence ID" value="GER42602.1"/>
    <property type="molecule type" value="Genomic_DNA"/>
</dbReference>
<protein>
    <submittedName>
        <fullName evidence="1">HTH-type transcriptional regulator BetI</fullName>
    </submittedName>
</protein>
<feature type="non-terminal residue" evidence="1">
    <location>
        <position position="216"/>
    </location>
</feature>
<organism evidence="1 2">
    <name type="scientific">Striga asiatica</name>
    <name type="common">Asiatic witchweed</name>
    <name type="synonym">Buchnera asiatica</name>
    <dbReference type="NCBI Taxonomy" id="4170"/>
    <lineage>
        <taxon>Eukaryota</taxon>
        <taxon>Viridiplantae</taxon>
        <taxon>Streptophyta</taxon>
        <taxon>Embryophyta</taxon>
        <taxon>Tracheophyta</taxon>
        <taxon>Spermatophyta</taxon>
        <taxon>Magnoliopsida</taxon>
        <taxon>eudicotyledons</taxon>
        <taxon>Gunneridae</taxon>
        <taxon>Pentapetalae</taxon>
        <taxon>asterids</taxon>
        <taxon>lamiids</taxon>
        <taxon>Lamiales</taxon>
        <taxon>Orobanchaceae</taxon>
        <taxon>Buchnereae</taxon>
        <taxon>Striga</taxon>
    </lineage>
</organism>
<proteinExistence type="predicted"/>
<feature type="non-terminal residue" evidence="1">
    <location>
        <position position="1"/>
    </location>
</feature>
<accession>A0A5A7QCD4</accession>
<comment type="caution">
    <text evidence="1">The sequence shown here is derived from an EMBL/GenBank/DDBJ whole genome shotgun (WGS) entry which is preliminary data.</text>
</comment>
<evidence type="ECO:0000313" key="2">
    <source>
        <dbReference type="Proteomes" id="UP000325081"/>
    </source>
</evidence>
<evidence type="ECO:0000313" key="1">
    <source>
        <dbReference type="EMBL" id="GER42602.1"/>
    </source>
</evidence>
<gene>
    <name evidence="1" type="ORF">STAS_19407</name>
</gene>
<name>A0A5A7QCD4_STRAF</name>
<sequence length="216" mass="24696">VHCPFNINKIPHFTSTQKRLRWRLLWRLLQITRNFTSHNTPGPTIKHWLHYWNFMSSLHLVELLSDCSTNDPCVKSTVINGDKRRKRLRPPVGLDHVPQKGPLPLGGHIARHLMVLALPVSKRKRNFLTSDGTQETRRNPVAGTKLSGDISLVISPDHGFSGLSGSQDPSPKLEFLHHHKLLWSNVGWLHPPQQTQSARSRLDLFDCSATYNVQFY</sequence>
<keyword evidence="2" id="KW-1185">Reference proteome</keyword>